<sequence>MIKKTALIMACLLMVGLTFNNTVQAQTSVSEELQTESTNYRASFGDKRIVSIGSPVPSGWVITWKAAYSMQIQYVVGAPVGYSLTVSKDSPVPHGWVIEWKSIYSMGIEYVG</sequence>
<dbReference type="EMBL" id="CP058649">
    <property type="protein sequence ID" value="QUI23006.1"/>
    <property type="molecule type" value="Genomic_DNA"/>
</dbReference>
<evidence type="ECO:0000256" key="1">
    <source>
        <dbReference type="SAM" id="SignalP"/>
    </source>
</evidence>
<dbReference type="AlphaFoldDB" id="A0A8J8SGW8"/>
<evidence type="ECO:0000313" key="2">
    <source>
        <dbReference type="EMBL" id="QUI23006.1"/>
    </source>
</evidence>
<dbReference type="KEGG" id="vpy:HZI73_12200"/>
<evidence type="ECO:0000313" key="3">
    <source>
        <dbReference type="Proteomes" id="UP000683246"/>
    </source>
</evidence>
<accession>A0A8J8SGW8</accession>
<protein>
    <submittedName>
        <fullName evidence="2">Uncharacterized protein</fullName>
    </submittedName>
</protein>
<keyword evidence="1" id="KW-0732">Signal</keyword>
<reference evidence="2" key="1">
    <citation type="submission" date="2020-07" db="EMBL/GenBank/DDBJ databases">
        <title>Vallitalea pronyensis genome.</title>
        <authorList>
            <person name="Postec A."/>
        </authorList>
    </citation>
    <scope>NUCLEOTIDE SEQUENCE</scope>
    <source>
        <strain evidence="2">FatNI3</strain>
    </source>
</reference>
<feature type="signal peptide" evidence="1">
    <location>
        <begin position="1"/>
        <end position="25"/>
    </location>
</feature>
<gene>
    <name evidence="2" type="ORF">HZI73_12200</name>
</gene>
<organism evidence="2 3">
    <name type="scientific">Vallitalea pronyensis</name>
    <dbReference type="NCBI Taxonomy" id="1348613"/>
    <lineage>
        <taxon>Bacteria</taxon>
        <taxon>Bacillati</taxon>
        <taxon>Bacillota</taxon>
        <taxon>Clostridia</taxon>
        <taxon>Lachnospirales</taxon>
        <taxon>Vallitaleaceae</taxon>
        <taxon>Vallitalea</taxon>
    </lineage>
</organism>
<dbReference type="RefSeq" id="WP_212698502.1">
    <property type="nucleotide sequence ID" value="NZ_CP058649.1"/>
</dbReference>
<dbReference type="Proteomes" id="UP000683246">
    <property type="component" value="Chromosome"/>
</dbReference>
<feature type="chain" id="PRO_5035193526" evidence="1">
    <location>
        <begin position="26"/>
        <end position="112"/>
    </location>
</feature>
<name>A0A8J8SGW8_9FIRM</name>
<keyword evidence="3" id="KW-1185">Reference proteome</keyword>
<proteinExistence type="predicted"/>